<dbReference type="SUPFAM" id="SSF50978">
    <property type="entry name" value="WD40 repeat-like"/>
    <property type="match status" value="1"/>
</dbReference>
<dbReference type="InterPro" id="IPR016024">
    <property type="entry name" value="ARM-type_fold"/>
</dbReference>
<dbReference type="InterPro" id="IPR001680">
    <property type="entry name" value="WD40_rpt"/>
</dbReference>
<dbReference type="SUPFAM" id="SSF48371">
    <property type="entry name" value="ARM repeat"/>
    <property type="match status" value="1"/>
</dbReference>
<accession>A0AAD5XGH8</accession>
<dbReference type="Gene3D" id="1.25.10.10">
    <property type="entry name" value="Leucine-rich Repeat Variant"/>
    <property type="match status" value="1"/>
</dbReference>
<feature type="region of interest" description="Disordered" evidence="2">
    <location>
        <begin position="377"/>
        <end position="424"/>
    </location>
</feature>
<dbReference type="Proteomes" id="UP001211907">
    <property type="component" value="Unassembled WGS sequence"/>
</dbReference>
<dbReference type="PROSITE" id="PS50082">
    <property type="entry name" value="WD_REPEATS_2"/>
    <property type="match status" value="1"/>
</dbReference>
<name>A0AAD5XGH8_9FUNG</name>
<feature type="repeat" description="WD" evidence="1">
    <location>
        <begin position="187"/>
        <end position="219"/>
    </location>
</feature>
<dbReference type="InterPro" id="IPR015943">
    <property type="entry name" value="WD40/YVTN_repeat-like_dom_sf"/>
</dbReference>
<feature type="compositionally biased region" description="Polar residues" evidence="2">
    <location>
        <begin position="377"/>
        <end position="408"/>
    </location>
</feature>
<evidence type="ECO:0000256" key="2">
    <source>
        <dbReference type="SAM" id="MobiDB-lite"/>
    </source>
</evidence>
<evidence type="ECO:0000313" key="4">
    <source>
        <dbReference type="Proteomes" id="UP001211907"/>
    </source>
</evidence>
<gene>
    <name evidence="3" type="primary">WDR87_2</name>
    <name evidence="3" type="ORF">HK100_000994</name>
</gene>
<evidence type="ECO:0000256" key="1">
    <source>
        <dbReference type="PROSITE-ProRule" id="PRU00221"/>
    </source>
</evidence>
<dbReference type="EMBL" id="JADGJH010001210">
    <property type="protein sequence ID" value="KAJ3116727.1"/>
    <property type="molecule type" value="Genomic_DNA"/>
</dbReference>
<feature type="region of interest" description="Disordered" evidence="2">
    <location>
        <begin position="469"/>
        <end position="503"/>
    </location>
</feature>
<evidence type="ECO:0000313" key="3">
    <source>
        <dbReference type="EMBL" id="KAJ3116727.1"/>
    </source>
</evidence>
<dbReference type="PANTHER" id="PTHR45532">
    <property type="entry name" value="WD REPEAT-CONTAINING PROTEIN 97"/>
    <property type="match status" value="1"/>
</dbReference>
<organism evidence="3 4">
    <name type="scientific">Physocladia obscura</name>
    <dbReference type="NCBI Taxonomy" id="109957"/>
    <lineage>
        <taxon>Eukaryota</taxon>
        <taxon>Fungi</taxon>
        <taxon>Fungi incertae sedis</taxon>
        <taxon>Chytridiomycota</taxon>
        <taxon>Chytridiomycota incertae sedis</taxon>
        <taxon>Chytridiomycetes</taxon>
        <taxon>Chytridiales</taxon>
        <taxon>Chytriomycetaceae</taxon>
        <taxon>Physocladia</taxon>
    </lineage>
</organism>
<dbReference type="InterPro" id="IPR011989">
    <property type="entry name" value="ARM-like"/>
</dbReference>
<dbReference type="Pfam" id="PF13646">
    <property type="entry name" value="HEAT_2"/>
    <property type="match status" value="1"/>
</dbReference>
<dbReference type="AlphaFoldDB" id="A0AAD5XGH8"/>
<reference evidence="3" key="1">
    <citation type="submission" date="2020-05" db="EMBL/GenBank/DDBJ databases">
        <title>Phylogenomic resolution of chytrid fungi.</title>
        <authorList>
            <person name="Stajich J.E."/>
            <person name="Amses K."/>
            <person name="Simmons R."/>
            <person name="Seto K."/>
            <person name="Myers J."/>
            <person name="Bonds A."/>
            <person name="Quandt C.A."/>
            <person name="Barry K."/>
            <person name="Liu P."/>
            <person name="Grigoriev I."/>
            <person name="Longcore J.E."/>
            <person name="James T.Y."/>
        </authorList>
    </citation>
    <scope>NUCLEOTIDE SEQUENCE</scope>
    <source>
        <strain evidence="3">JEL0513</strain>
    </source>
</reference>
<protein>
    <submittedName>
        <fullName evidence="3">WD repeat-containing protein 87</fullName>
    </submittedName>
</protein>
<dbReference type="InterPro" id="IPR036322">
    <property type="entry name" value="WD40_repeat_dom_sf"/>
</dbReference>
<comment type="caution">
    <text evidence="3">The sequence shown here is derived from an EMBL/GenBank/DDBJ whole genome shotgun (WGS) entry which is preliminary data.</text>
</comment>
<keyword evidence="4" id="KW-1185">Reference proteome</keyword>
<dbReference type="PANTHER" id="PTHR45532:SF1">
    <property type="entry name" value="WD REPEAT-CONTAINING PROTEIN 97"/>
    <property type="match status" value="1"/>
</dbReference>
<keyword evidence="1" id="KW-0853">WD repeat</keyword>
<proteinExistence type="predicted"/>
<sequence>MLSSLGEISVYTTKTNPAKIVDLWETQGDLIAKFSKYIEIIKYSAGYEKVVCMCSLKKKSVGADGLISEEVHALLGGTEAGQIILLPINIIKVISLGSDGIIKIWKMEINSMPSLQQNKVVGSQRTAAPVALTTLASINLPQISGIIVGFSFNPYSSILAIFSDHYAISMYCVQSASILDIPHHSPDEDHVKYVTNIVNLEYLNIFASSSIDGIVKIWDGYHNTQEIQFGSAVLSLCFCNKRGDLLVGISDQVVLLKLQDYFPIYILQELLFKRDIFLADDIEEIPTTFDDDLDFWQLYRDNLTKSGKDLSDWHLLDAENTYIQKLSSEQTEILTQLEMVRQKRIEDYGSTKDREDQWEDFLKKKKEMELIVLGRASKNQSANRPFRNSSVPKNHQIGNDGTDSQEESQNQKDMGDTIEDNDSLDEQCFKGRISTFQNYQERQGRKVQQALDNDSYKIQKLEKKDLRKKPVNSFESNNLPLKESKYSKTHPKFQSTEKKHTKNSFSIVSENKSVNESSFDSLEELMPDSSQNFNVQQINSSKDLDLCSTAITQAPIKKISSDSNLEELTTIKPLISSIKQAEHVGMDSRKIIHPLAAFKRSTKLKRKYHGGSVLPNSVAVAQTSQEQAQDFATVKNEKLDEQYDSISPIHLSKGKNLSLPSYLRSRRNNLKADGINDIRKTNDYVDLQDETEQEPVSILQNYPSAEKSSQNTVLSTLTASPTMILIKKPEKDLPSKLHEHVKVSNIEQLGEKAIEVQNPLKTPEISNIAEQQLSLEISTPAITAIDQEPSILPTISTRQKSVYDDDSPSLLDQLLSKTHTLPTKSMSVNELAPKSFAQLILESQKPHIRAKSQITPVIPRVLAPLPHTPIPPTPKYVKTETPPKETFEIEPEKKKMALEAWALLELVADVVENPIESAVMKGSNTTKGSFFMKDFTLTWNSKEEILDRIAERSWFPGMGRMEANISNILQIIMKVMNNGPWRDKMEAAKAALYLYHTFQTDLPNAVPDIIIPQLELLHDNQWQVRAQIATNLGAYKINHPEITLALMSKLNDENGMVRKAALNSLAVFGISSKESLRNAMVDLALLKIDSKQVSKYDWLDELIYRLRKSLEETKLKLKAEILLWKDGGRTL</sequence>
<dbReference type="Gene3D" id="2.130.10.10">
    <property type="entry name" value="YVTN repeat-like/Quinoprotein amine dehydrogenase"/>
    <property type="match status" value="1"/>
</dbReference>